<keyword evidence="2" id="KW-1185">Reference proteome</keyword>
<evidence type="ECO:0000313" key="2">
    <source>
        <dbReference type="Proteomes" id="UP000464954"/>
    </source>
</evidence>
<organism evidence="1 2">
    <name type="scientific">Tichowtungia aerotolerans</name>
    <dbReference type="NCBI Taxonomy" id="2697043"/>
    <lineage>
        <taxon>Bacteria</taxon>
        <taxon>Pseudomonadati</taxon>
        <taxon>Kiritimatiellota</taxon>
        <taxon>Tichowtungiia</taxon>
        <taxon>Tichowtungiales</taxon>
        <taxon>Tichowtungiaceae</taxon>
        <taxon>Tichowtungia</taxon>
    </lineage>
</organism>
<dbReference type="KEGG" id="taer:GT409_11230"/>
<name>A0A6P1MFZ5_9BACT</name>
<dbReference type="EMBL" id="CP047593">
    <property type="protein sequence ID" value="QHI69995.1"/>
    <property type="molecule type" value="Genomic_DNA"/>
</dbReference>
<protein>
    <submittedName>
        <fullName evidence="1">Uncharacterized protein</fullName>
    </submittedName>
</protein>
<sequence>MLFFCVVAFQVTAPELVSGLLVQALKKLSLLLRTEVLEDRENPIRHQYP</sequence>
<reference evidence="1 2" key="1">
    <citation type="submission" date="2020-01" db="EMBL/GenBank/DDBJ databases">
        <title>Ponticoccus aerotolerans gen. nov., sp. nov., an anaerobic bacterium and proposal of Ponticoccusceae fam. nov., Ponticoccusles ord. nov. and Ponticoccuse classis nov. in the phylum Kiritimatiellaeota.</title>
        <authorList>
            <person name="Zhou L.Y."/>
            <person name="Du Z.J."/>
        </authorList>
    </citation>
    <scope>NUCLEOTIDE SEQUENCE [LARGE SCALE GENOMIC DNA]</scope>
    <source>
        <strain evidence="1 2">S-5007</strain>
    </source>
</reference>
<proteinExistence type="predicted"/>
<dbReference type="RefSeq" id="WP_160629174.1">
    <property type="nucleotide sequence ID" value="NZ_CP047593.1"/>
</dbReference>
<gene>
    <name evidence="1" type="ORF">GT409_11230</name>
</gene>
<dbReference type="Proteomes" id="UP000464954">
    <property type="component" value="Chromosome"/>
</dbReference>
<dbReference type="AlphaFoldDB" id="A0A6P1MFZ5"/>
<evidence type="ECO:0000313" key="1">
    <source>
        <dbReference type="EMBL" id="QHI69995.1"/>
    </source>
</evidence>
<accession>A0A6P1MFZ5</accession>